<accession>W8BL99</accession>
<protein>
    <submittedName>
        <fullName evidence="3">Macrophage mannose receptor 1</fullName>
    </submittedName>
</protein>
<dbReference type="EMBL" id="GAMC01007013">
    <property type="protein sequence ID" value="JAB99542.1"/>
    <property type="molecule type" value="mRNA"/>
</dbReference>
<dbReference type="InterPro" id="IPR050111">
    <property type="entry name" value="C-type_lectin/snaclec_domain"/>
</dbReference>
<dbReference type="InterPro" id="IPR016186">
    <property type="entry name" value="C-type_lectin-like/link_sf"/>
</dbReference>
<keyword evidence="3" id="KW-0675">Receptor</keyword>
<dbReference type="SMART" id="SM00034">
    <property type="entry name" value="CLECT"/>
    <property type="match status" value="1"/>
</dbReference>
<reference evidence="3" key="1">
    <citation type="submission" date="2013-07" db="EMBL/GenBank/DDBJ databases">
        <authorList>
            <person name="Geib S."/>
        </authorList>
    </citation>
    <scope>NUCLEOTIDE SEQUENCE</scope>
</reference>
<dbReference type="PROSITE" id="PS50041">
    <property type="entry name" value="C_TYPE_LECTIN_2"/>
    <property type="match status" value="1"/>
</dbReference>
<feature type="domain" description="C-type lectin" evidence="2">
    <location>
        <begin position="43"/>
        <end position="151"/>
    </location>
</feature>
<feature type="signal peptide" evidence="1">
    <location>
        <begin position="1"/>
        <end position="24"/>
    </location>
</feature>
<dbReference type="InterPro" id="IPR001304">
    <property type="entry name" value="C-type_lectin-like"/>
</dbReference>
<keyword evidence="1" id="KW-0732">Signal</keyword>
<proteinExistence type="evidence at transcript level"/>
<dbReference type="Gene3D" id="3.10.100.10">
    <property type="entry name" value="Mannose-Binding Protein A, subunit A"/>
    <property type="match status" value="1"/>
</dbReference>
<feature type="chain" id="PRO_5004906571" evidence="1">
    <location>
        <begin position="25"/>
        <end position="206"/>
    </location>
</feature>
<name>W8BL99_CERCA</name>
<dbReference type="SUPFAM" id="SSF56436">
    <property type="entry name" value="C-type lectin-like"/>
    <property type="match status" value="1"/>
</dbReference>
<evidence type="ECO:0000313" key="3">
    <source>
        <dbReference type="EMBL" id="JAB99542.1"/>
    </source>
</evidence>
<dbReference type="OrthoDB" id="6430060at2759"/>
<dbReference type="CDD" id="cd00037">
    <property type="entry name" value="CLECT"/>
    <property type="match status" value="1"/>
</dbReference>
<evidence type="ECO:0000256" key="1">
    <source>
        <dbReference type="SAM" id="SignalP"/>
    </source>
</evidence>
<dbReference type="InterPro" id="IPR016187">
    <property type="entry name" value="CTDL_fold"/>
</dbReference>
<dbReference type="PANTHER" id="PTHR22803">
    <property type="entry name" value="MANNOSE, PHOSPHOLIPASE, LECTIN RECEPTOR RELATED"/>
    <property type="match status" value="1"/>
</dbReference>
<evidence type="ECO:0000259" key="2">
    <source>
        <dbReference type="PROSITE" id="PS50041"/>
    </source>
</evidence>
<gene>
    <name evidence="3" type="primary">MRC1</name>
</gene>
<dbReference type="Pfam" id="PF00059">
    <property type="entry name" value="Lectin_C"/>
    <property type="match status" value="1"/>
</dbReference>
<dbReference type="AlphaFoldDB" id="W8BL99"/>
<reference evidence="3" key="2">
    <citation type="journal article" date="2014" name="BMC Genomics">
        <title>A genomic perspective to assessing quality of mass-reared SIT flies used in Mediterranean fruit fly (Ceratitis capitata) eradication in California.</title>
        <authorList>
            <person name="Calla B."/>
            <person name="Hall B."/>
            <person name="Hou S."/>
            <person name="Geib S.M."/>
        </authorList>
    </citation>
    <scope>NUCLEOTIDE SEQUENCE</scope>
</reference>
<organism evidence="3">
    <name type="scientific">Ceratitis capitata</name>
    <name type="common">Mediterranean fruit fly</name>
    <name type="synonym">Tephritis capitata</name>
    <dbReference type="NCBI Taxonomy" id="7213"/>
    <lineage>
        <taxon>Eukaryota</taxon>
        <taxon>Metazoa</taxon>
        <taxon>Ecdysozoa</taxon>
        <taxon>Arthropoda</taxon>
        <taxon>Hexapoda</taxon>
        <taxon>Insecta</taxon>
        <taxon>Pterygota</taxon>
        <taxon>Neoptera</taxon>
        <taxon>Endopterygota</taxon>
        <taxon>Diptera</taxon>
        <taxon>Brachycera</taxon>
        <taxon>Muscomorpha</taxon>
        <taxon>Tephritoidea</taxon>
        <taxon>Tephritidae</taxon>
        <taxon>Ceratitis</taxon>
        <taxon>Ceratitis</taxon>
    </lineage>
</organism>
<sequence>MDLRQKLFALFFVNILFNLTSCAADTKGSIAKASLFTQVISKYYYVSTIAKMNWFQAVHFCRKLDSNLINIASKAEMDAITNFLIANGLVNKRFWTSANDLEEEGVYKSISNGQPIAYTKWGDNEPNNVNNEDCIEITAKNNIFYMNDNDCKPLLANMPYTICERENPEDFIPIKAEAREVVPPNCSVKKLLELCQSMGNIMNCRD</sequence>